<comment type="caution">
    <text evidence="1">The sequence shown here is derived from an EMBL/GenBank/DDBJ whole genome shotgun (WGS) entry which is preliminary data.</text>
</comment>
<accession>A0A0F9AGZ5</accession>
<proteinExistence type="predicted"/>
<protein>
    <submittedName>
        <fullName evidence="1">Uncharacterized protein</fullName>
    </submittedName>
</protein>
<dbReference type="AlphaFoldDB" id="A0A0F9AGZ5"/>
<name>A0A0F9AGZ5_9ZZZZ</name>
<dbReference type="EMBL" id="LAZR01054775">
    <property type="protein sequence ID" value="KKK77809.1"/>
    <property type="molecule type" value="Genomic_DNA"/>
</dbReference>
<gene>
    <name evidence="1" type="ORF">LCGC14_2849870</name>
</gene>
<feature type="non-terminal residue" evidence="1">
    <location>
        <position position="1"/>
    </location>
</feature>
<organism evidence="1">
    <name type="scientific">marine sediment metagenome</name>
    <dbReference type="NCBI Taxonomy" id="412755"/>
    <lineage>
        <taxon>unclassified sequences</taxon>
        <taxon>metagenomes</taxon>
        <taxon>ecological metagenomes</taxon>
    </lineage>
</organism>
<sequence length="270" mass="29351">DEDSSRTALAAANTGHTALATALTNVKKYLDNNSDADAAGILQDVTDKVAELRDKVETALDAVNTNLDSVTTDLTNADDTRAKYMGATANYVDGGSEPDIKTYLESGDALINTIALGGEGAIVPESYARDAQMTKNALVAAHEQDRSFYVDDARARTNAALGYVQEAAQRLASLRTYIEQSQGYVSIANMFVRKAEGHLATIAQYLQQAAGYAASAMAEMTLADRFRTEALHRRDEAWNIWRDRRQYIGDFAQSSMNQMPSYGNVSNLGR</sequence>
<reference evidence="1" key="1">
    <citation type="journal article" date="2015" name="Nature">
        <title>Complex archaea that bridge the gap between prokaryotes and eukaryotes.</title>
        <authorList>
            <person name="Spang A."/>
            <person name="Saw J.H."/>
            <person name="Jorgensen S.L."/>
            <person name="Zaremba-Niedzwiedzka K."/>
            <person name="Martijn J."/>
            <person name="Lind A.E."/>
            <person name="van Eijk R."/>
            <person name="Schleper C."/>
            <person name="Guy L."/>
            <person name="Ettema T.J."/>
        </authorList>
    </citation>
    <scope>NUCLEOTIDE SEQUENCE</scope>
</reference>
<evidence type="ECO:0000313" key="1">
    <source>
        <dbReference type="EMBL" id="KKK77809.1"/>
    </source>
</evidence>